<feature type="transmembrane region" description="Helical" evidence="1">
    <location>
        <begin position="179"/>
        <end position="206"/>
    </location>
</feature>
<dbReference type="PANTHER" id="PTHR10422">
    <property type="entry name" value="CYTOCHROME C OXIDASE SUBUNIT 1"/>
    <property type="match status" value="1"/>
</dbReference>
<dbReference type="Gene3D" id="1.20.210.10">
    <property type="entry name" value="Cytochrome c oxidase-like, subunit I domain"/>
    <property type="match status" value="1"/>
</dbReference>
<keyword evidence="1" id="KW-0472">Membrane</keyword>
<dbReference type="PROSITE" id="PS50855">
    <property type="entry name" value="COX1"/>
    <property type="match status" value="1"/>
</dbReference>
<evidence type="ECO:0000259" key="2">
    <source>
        <dbReference type="PROSITE" id="PS50855"/>
    </source>
</evidence>
<feature type="domain" description="Cytochrome oxidase subunit I profile" evidence="2">
    <location>
        <begin position="7"/>
        <end position="472"/>
    </location>
</feature>
<dbReference type="GO" id="GO:0016491">
    <property type="term" value="F:oxidoreductase activity"/>
    <property type="evidence" value="ECO:0007669"/>
    <property type="project" value="UniProtKB-KW"/>
</dbReference>
<feature type="transmembrane region" description="Helical" evidence="1">
    <location>
        <begin position="367"/>
        <end position="384"/>
    </location>
</feature>
<dbReference type="InterPro" id="IPR000883">
    <property type="entry name" value="Cyt_C_Oxase_1"/>
</dbReference>
<feature type="transmembrane region" description="Helical" evidence="1">
    <location>
        <begin position="42"/>
        <end position="69"/>
    </location>
</feature>
<feature type="transmembrane region" description="Helical" evidence="1">
    <location>
        <begin position="81"/>
        <end position="104"/>
    </location>
</feature>
<dbReference type="GO" id="GO:0004129">
    <property type="term" value="F:cytochrome-c oxidase activity"/>
    <property type="evidence" value="ECO:0007669"/>
    <property type="project" value="InterPro"/>
</dbReference>
<dbReference type="InterPro" id="IPR023616">
    <property type="entry name" value="Cyt_c_oxase-like_su1_dom"/>
</dbReference>
<dbReference type="SUPFAM" id="SSF81442">
    <property type="entry name" value="Cytochrome c oxidase subunit I-like"/>
    <property type="match status" value="1"/>
</dbReference>
<feature type="transmembrane region" description="Helical" evidence="1">
    <location>
        <begin position="259"/>
        <end position="281"/>
    </location>
</feature>
<feature type="transmembrane region" description="Helical" evidence="1">
    <location>
        <begin position="444"/>
        <end position="466"/>
    </location>
</feature>
<dbReference type="GO" id="GO:0015990">
    <property type="term" value="P:electron transport coupled proton transport"/>
    <property type="evidence" value="ECO:0007669"/>
    <property type="project" value="TreeGrafter"/>
</dbReference>
<reference evidence="3" key="1">
    <citation type="submission" date="2016-10" db="EMBL/GenBank/DDBJ databases">
        <title>Sequence of Gallionella enrichment culture.</title>
        <authorList>
            <person name="Poehlein A."/>
            <person name="Muehling M."/>
            <person name="Daniel R."/>
        </authorList>
    </citation>
    <scope>NUCLEOTIDE SEQUENCE</scope>
</reference>
<dbReference type="PANTHER" id="PTHR10422:SF18">
    <property type="entry name" value="CYTOCHROME C OXIDASE SUBUNIT 1"/>
    <property type="match status" value="1"/>
</dbReference>
<dbReference type="GO" id="GO:0009060">
    <property type="term" value="P:aerobic respiration"/>
    <property type="evidence" value="ECO:0007669"/>
    <property type="project" value="InterPro"/>
</dbReference>
<feature type="transmembrane region" description="Helical" evidence="1">
    <location>
        <begin position="287"/>
        <end position="314"/>
    </location>
</feature>
<dbReference type="Pfam" id="PF00115">
    <property type="entry name" value="COX1"/>
    <property type="match status" value="1"/>
</dbReference>
<accession>A0A1J5QXD5</accession>
<dbReference type="InterPro" id="IPR036927">
    <property type="entry name" value="Cyt_c_oxase-like_su1_sf"/>
</dbReference>
<keyword evidence="1" id="KW-0812">Transmembrane</keyword>
<gene>
    <name evidence="3" type="primary">cbaA_3</name>
    <name evidence="3" type="ORF">GALL_297680</name>
</gene>
<keyword evidence="3" id="KW-0560">Oxidoreductase</keyword>
<feature type="transmembrane region" description="Helical" evidence="1">
    <location>
        <begin position="124"/>
        <end position="148"/>
    </location>
</feature>
<dbReference type="GO" id="GO:0020037">
    <property type="term" value="F:heme binding"/>
    <property type="evidence" value="ECO:0007669"/>
    <property type="project" value="InterPro"/>
</dbReference>
<dbReference type="EC" id="1.9.3.1" evidence="3"/>
<feature type="transmembrane region" description="Helical" evidence="1">
    <location>
        <begin position="396"/>
        <end position="416"/>
    </location>
</feature>
<feature type="transmembrane region" description="Helical" evidence="1">
    <location>
        <begin position="226"/>
        <end position="247"/>
    </location>
</feature>
<feature type="transmembrane region" description="Helical" evidence="1">
    <location>
        <begin position="326"/>
        <end position="347"/>
    </location>
</feature>
<dbReference type="AlphaFoldDB" id="A0A1J5QXD5"/>
<organism evidence="3">
    <name type="scientific">mine drainage metagenome</name>
    <dbReference type="NCBI Taxonomy" id="410659"/>
    <lineage>
        <taxon>unclassified sequences</taxon>
        <taxon>metagenomes</taxon>
        <taxon>ecological metagenomes</taxon>
    </lineage>
</organism>
<sequence>MKRNDLLAYALTTSAVFVVLLCAGIAMRLNQADAIQLGPLRFYAFMTLHGLGMVGTLSVAATGGLLWLLREYVDITARMARVLYGAYLVAVVGLLAATVLGNYAPGWYMLYPLPFDSMGTWPNWSVGLAVGALIVLDNALLLAQYAMVNAIVRRYGFANAVGWQYFGANAKGVETPAPVLIAMCAYLLPGIATSAAGSVLLLMYFGQWLQPTLHFDPLLMKNLMMLWGHTMANISLYVGVAFVYQILPQYTGRAWKANRVVALAWNAVFFFILFAFFHHLYQDFVEPFALAVIGQIASYASAVPSTVVTVTGVVAQIYKSGIKWRFAPLAVVIGIIGWISGGFAAVIDSTIMVNNVLHNTLFVPAHFHTYYLLGLLPMVIGYYFHALESKSESVGMWGLSLLCAGSFGFLAMFYVAGALQVPRRYSDYNAIALGAVRAVGQDSALLAALFAVLILVAMVLFAATFARRARRG</sequence>
<dbReference type="GO" id="GO:0022904">
    <property type="term" value="P:respiratory electron transport chain"/>
    <property type="evidence" value="ECO:0007669"/>
    <property type="project" value="TreeGrafter"/>
</dbReference>
<evidence type="ECO:0000313" key="3">
    <source>
        <dbReference type="EMBL" id="OIQ88369.1"/>
    </source>
</evidence>
<name>A0A1J5QXD5_9ZZZZ</name>
<keyword evidence="1" id="KW-1133">Transmembrane helix</keyword>
<proteinExistence type="predicted"/>
<dbReference type="GO" id="GO:0016020">
    <property type="term" value="C:membrane"/>
    <property type="evidence" value="ECO:0007669"/>
    <property type="project" value="InterPro"/>
</dbReference>
<dbReference type="EMBL" id="MLJW01000375">
    <property type="protein sequence ID" value="OIQ88369.1"/>
    <property type="molecule type" value="Genomic_DNA"/>
</dbReference>
<comment type="caution">
    <text evidence="3">The sequence shown here is derived from an EMBL/GenBank/DDBJ whole genome shotgun (WGS) entry which is preliminary data.</text>
</comment>
<protein>
    <submittedName>
        <fullName evidence="3">Cytochrome c oxidase subunit 1</fullName>
        <ecNumber evidence="3">1.9.3.1</ecNumber>
    </submittedName>
</protein>
<evidence type="ECO:0000256" key="1">
    <source>
        <dbReference type="SAM" id="Phobius"/>
    </source>
</evidence>